<reference evidence="2" key="1">
    <citation type="journal article" date="2022" name="Int. J. Mol. Sci.">
        <title>Draft Genome of Tanacetum Coccineum: Genomic Comparison of Closely Related Tanacetum-Family Plants.</title>
        <authorList>
            <person name="Yamashiro T."/>
            <person name="Shiraishi A."/>
            <person name="Nakayama K."/>
            <person name="Satake H."/>
        </authorList>
    </citation>
    <scope>NUCLEOTIDE SEQUENCE</scope>
</reference>
<reference evidence="2" key="2">
    <citation type="submission" date="2022-01" db="EMBL/GenBank/DDBJ databases">
        <authorList>
            <person name="Yamashiro T."/>
            <person name="Shiraishi A."/>
            <person name="Satake H."/>
            <person name="Nakayama K."/>
        </authorList>
    </citation>
    <scope>NUCLEOTIDE SEQUENCE</scope>
</reference>
<dbReference type="EMBL" id="BQNB010015654">
    <property type="protein sequence ID" value="GJT42542.1"/>
    <property type="molecule type" value="Genomic_DNA"/>
</dbReference>
<protein>
    <submittedName>
        <fullName evidence="2">Uncharacterized protein</fullName>
    </submittedName>
</protein>
<accession>A0ABQ5DVZ9</accession>
<proteinExistence type="predicted"/>
<comment type="caution">
    <text evidence="2">The sequence shown here is derived from an EMBL/GenBank/DDBJ whole genome shotgun (WGS) entry which is preliminary data.</text>
</comment>
<sequence>MWVVWYVMVEYALPHALGSVFGHVVNDCPKRIVLDVLKNLKNLRQLLKEFSEVDEVFNETACFMPSTSSKVGNYSNSGSGVESKSMYEQWREAYADDPYNDDKFDNCGLTDASLKRYGFFRNMIEGCSLPLVAGIVLYRHFNLMLLAVFNRGGRELERGVFGRQRNVRMRSDIAVRVECSDGKRIERDGDYVLERVIWKILGFGGLPVYFVDTTYG</sequence>
<evidence type="ECO:0000256" key="1">
    <source>
        <dbReference type="SAM" id="SignalP"/>
    </source>
</evidence>
<feature type="signal peptide" evidence="1">
    <location>
        <begin position="1"/>
        <end position="18"/>
    </location>
</feature>
<feature type="chain" id="PRO_5046850324" evidence="1">
    <location>
        <begin position="19"/>
        <end position="216"/>
    </location>
</feature>
<name>A0ABQ5DVZ9_9ASTR</name>
<keyword evidence="3" id="KW-1185">Reference proteome</keyword>
<evidence type="ECO:0000313" key="2">
    <source>
        <dbReference type="EMBL" id="GJT42542.1"/>
    </source>
</evidence>
<keyword evidence="1" id="KW-0732">Signal</keyword>
<organism evidence="2 3">
    <name type="scientific">Tanacetum coccineum</name>
    <dbReference type="NCBI Taxonomy" id="301880"/>
    <lineage>
        <taxon>Eukaryota</taxon>
        <taxon>Viridiplantae</taxon>
        <taxon>Streptophyta</taxon>
        <taxon>Embryophyta</taxon>
        <taxon>Tracheophyta</taxon>
        <taxon>Spermatophyta</taxon>
        <taxon>Magnoliopsida</taxon>
        <taxon>eudicotyledons</taxon>
        <taxon>Gunneridae</taxon>
        <taxon>Pentapetalae</taxon>
        <taxon>asterids</taxon>
        <taxon>campanulids</taxon>
        <taxon>Asterales</taxon>
        <taxon>Asteraceae</taxon>
        <taxon>Asteroideae</taxon>
        <taxon>Anthemideae</taxon>
        <taxon>Anthemidinae</taxon>
        <taxon>Tanacetum</taxon>
    </lineage>
</organism>
<gene>
    <name evidence="2" type="ORF">Tco_0951257</name>
</gene>
<evidence type="ECO:0000313" key="3">
    <source>
        <dbReference type="Proteomes" id="UP001151760"/>
    </source>
</evidence>
<dbReference type="Proteomes" id="UP001151760">
    <property type="component" value="Unassembled WGS sequence"/>
</dbReference>